<keyword evidence="4" id="KW-0418">Kinase</keyword>
<evidence type="ECO:0000256" key="2">
    <source>
        <dbReference type="ARBA" id="ARBA00022833"/>
    </source>
</evidence>
<organism evidence="4 6">
    <name type="scientific">Modestobacter muralis</name>
    <dbReference type="NCBI Taxonomy" id="1608614"/>
    <lineage>
        <taxon>Bacteria</taxon>
        <taxon>Bacillati</taxon>
        <taxon>Actinomycetota</taxon>
        <taxon>Actinomycetes</taxon>
        <taxon>Geodermatophilales</taxon>
        <taxon>Geodermatophilaceae</taxon>
        <taxon>Modestobacter</taxon>
    </lineage>
</organism>
<dbReference type="Proteomes" id="UP000471152">
    <property type="component" value="Unassembled WGS sequence"/>
</dbReference>
<sequence>MSVVPLLLPANQPADRFYAGGGQIAGFRRQAWDGSRVPEDWVGSTTTLFGEASLGLTVLDDGRTLRDAVEADPQAWLGERHVARFGADTRLLTKLLDAGQRLPVHLHPDGPFAAEHLGRAHGKTEAWVFLRGGAVHLGWREELSAARLRRLVDDQDVDGLLAAMHRVEVTPGDAVFVPAGMPHAIGAGTFLVEVQEPEDLSILLEWCDFALDGPRDGHLGLGFDRALQATDLAVRTAGQVEALVVRAGGTGPVLPTAAGSFFRVDRAAGGAEFGAGFAVVVVTDGTGVLSSAAADLQVAVGDTVLVPAAAGAVVLGGGLTALVCRPPAP</sequence>
<dbReference type="CDD" id="cd07010">
    <property type="entry name" value="cupin_PMI_type_I_N_bac"/>
    <property type="match status" value="1"/>
</dbReference>
<dbReference type="Gene3D" id="2.60.120.10">
    <property type="entry name" value="Jelly Rolls"/>
    <property type="match status" value="2"/>
</dbReference>
<accession>A0A6P0H5N4</accession>
<keyword evidence="1" id="KW-0479">Metal-binding</keyword>
<keyword evidence="5" id="KW-1185">Reference proteome</keyword>
<dbReference type="EMBL" id="JAAGWH010000018">
    <property type="protein sequence ID" value="NEK94262.1"/>
    <property type="molecule type" value="Genomic_DNA"/>
</dbReference>
<evidence type="ECO:0000256" key="1">
    <source>
        <dbReference type="ARBA" id="ARBA00022723"/>
    </source>
</evidence>
<dbReference type="GO" id="GO:0046872">
    <property type="term" value="F:metal ion binding"/>
    <property type="evidence" value="ECO:0007669"/>
    <property type="project" value="UniProtKB-KW"/>
</dbReference>
<name>A0A6P0H5N4_9ACTN</name>
<evidence type="ECO:0000313" key="6">
    <source>
        <dbReference type="Proteomes" id="UP000471152"/>
    </source>
</evidence>
<reference evidence="4 6" key="2">
    <citation type="submission" date="2020-02" db="EMBL/GenBank/DDBJ databases">
        <title>The WGS of Modestobacter muralis DSM 100205.</title>
        <authorList>
            <person name="Jiang Z."/>
        </authorList>
    </citation>
    <scope>NUCLEOTIDE SEQUENCE [LARGE SCALE GENOMIC DNA]</scope>
    <source>
        <strain evidence="4 6">DSM 100205</strain>
    </source>
</reference>
<dbReference type="PANTHER" id="PTHR42742:SF3">
    <property type="entry name" value="FRUCTOKINASE"/>
    <property type="match status" value="1"/>
</dbReference>
<dbReference type="SUPFAM" id="SSF51182">
    <property type="entry name" value="RmlC-like cupins"/>
    <property type="match status" value="1"/>
</dbReference>
<proteinExistence type="predicted"/>
<evidence type="ECO:0000313" key="4">
    <source>
        <dbReference type="EMBL" id="NEN51128.1"/>
    </source>
</evidence>
<dbReference type="GO" id="GO:0016301">
    <property type="term" value="F:kinase activity"/>
    <property type="evidence" value="ECO:0007669"/>
    <property type="project" value="UniProtKB-KW"/>
</dbReference>
<dbReference type="InterPro" id="IPR014710">
    <property type="entry name" value="RmlC-like_jellyroll"/>
</dbReference>
<keyword evidence="2" id="KW-0862">Zinc</keyword>
<dbReference type="InterPro" id="IPR011051">
    <property type="entry name" value="RmlC_Cupin_sf"/>
</dbReference>
<evidence type="ECO:0000313" key="5">
    <source>
        <dbReference type="Proteomes" id="UP000468828"/>
    </source>
</evidence>
<reference evidence="3 5" key="1">
    <citation type="submission" date="2020-01" db="EMBL/GenBank/DDBJ databases">
        <title>the WGS Modestobacter muralis CPCC 204518.</title>
        <authorList>
            <person name="Jiang Z."/>
        </authorList>
    </citation>
    <scope>NUCLEOTIDE SEQUENCE [LARGE SCALE GENOMIC DNA]</scope>
    <source>
        <strain evidence="3 5">DSM 100205</strain>
    </source>
</reference>
<comment type="caution">
    <text evidence="4">The sequence shown here is derived from an EMBL/GenBank/DDBJ whole genome shotgun (WGS) entry which is preliminary data.</text>
</comment>
<dbReference type="Proteomes" id="UP000468828">
    <property type="component" value="Unassembled WGS sequence"/>
</dbReference>
<dbReference type="RefSeq" id="WP_163610824.1">
    <property type="nucleotide sequence ID" value="NZ_JAAGWB010000019.1"/>
</dbReference>
<evidence type="ECO:0000313" key="3">
    <source>
        <dbReference type="EMBL" id="NEK94262.1"/>
    </source>
</evidence>
<gene>
    <name evidence="4" type="ORF">G3R41_09285</name>
    <name evidence="3" type="ORF">GCU67_08755</name>
</gene>
<dbReference type="AlphaFoldDB" id="A0A6P0H5N4"/>
<dbReference type="InterPro" id="IPR051804">
    <property type="entry name" value="Carb_Metab_Reg_Kinase/Isom"/>
</dbReference>
<keyword evidence="4" id="KW-0808">Transferase</keyword>
<protein>
    <submittedName>
        <fullName evidence="4">Carbohydrate kinase</fullName>
    </submittedName>
</protein>
<dbReference type="EMBL" id="JAAGWB010000019">
    <property type="protein sequence ID" value="NEN51128.1"/>
    <property type="molecule type" value="Genomic_DNA"/>
</dbReference>
<dbReference type="PANTHER" id="PTHR42742">
    <property type="entry name" value="TRANSCRIPTIONAL REPRESSOR MPRA"/>
    <property type="match status" value="1"/>
</dbReference>